<keyword evidence="3" id="KW-0645">Protease</keyword>
<accession>A0A0M0LI69</accession>
<proteinExistence type="inferred from homology"/>
<protein>
    <submittedName>
        <fullName evidence="3">D-alanyl-D-alanine carboxypeptidase</fullName>
    </submittedName>
</protein>
<dbReference type="PRINTS" id="PR00922">
    <property type="entry name" value="DADACBPTASE3"/>
</dbReference>
<evidence type="ECO:0000256" key="2">
    <source>
        <dbReference type="ARBA" id="ARBA00022801"/>
    </source>
</evidence>
<dbReference type="Gene3D" id="3.40.710.10">
    <property type="entry name" value="DD-peptidase/beta-lactamase superfamily"/>
    <property type="match status" value="1"/>
</dbReference>
<dbReference type="PANTHER" id="PTHR30023:SF0">
    <property type="entry name" value="PENICILLIN-SENSITIVE CARBOXYPEPTIDASE A"/>
    <property type="match status" value="1"/>
</dbReference>
<keyword evidence="2" id="KW-0378">Hydrolase</keyword>
<reference evidence="4" key="1">
    <citation type="submission" date="2015-08" db="EMBL/GenBank/DDBJ databases">
        <title>Fjat-14210 dsm16467.</title>
        <authorList>
            <person name="Liu B."/>
            <person name="Wang J."/>
            <person name="Zhu Y."/>
            <person name="Liu G."/>
            <person name="Chen Q."/>
            <person name="Chen Z."/>
            <person name="Lan J."/>
            <person name="Che J."/>
            <person name="Ge C."/>
            <person name="Shi H."/>
            <person name="Pan Z."/>
            <person name="Liu X."/>
        </authorList>
    </citation>
    <scope>NUCLEOTIDE SEQUENCE [LARGE SCALE GENOMIC DNA]</scope>
    <source>
        <strain evidence="4">DSM 16467</strain>
    </source>
</reference>
<dbReference type="InterPro" id="IPR000667">
    <property type="entry name" value="Peptidase_S13"/>
</dbReference>
<dbReference type="RefSeq" id="WP_053400088.1">
    <property type="nucleotide sequence ID" value="NZ_JAUKEN010000002.1"/>
</dbReference>
<dbReference type="SUPFAM" id="SSF56601">
    <property type="entry name" value="beta-lactamase/transpeptidase-like"/>
    <property type="match status" value="1"/>
</dbReference>
<dbReference type="STRING" id="284581.AMD01_01175"/>
<dbReference type="GO" id="GO:0000270">
    <property type="term" value="P:peptidoglycan metabolic process"/>
    <property type="evidence" value="ECO:0007669"/>
    <property type="project" value="TreeGrafter"/>
</dbReference>
<gene>
    <name evidence="3" type="ORF">AMD01_01175</name>
</gene>
<dbReference type="InterPro" id="IPR012338">
    <property type="entry name" value="Beta-lactam/transpept-like"/>
</dbReference>
<comment type="similarity">
    <text evidence="1">Belongs to the peptidase S13 family.</text>
</comment>
<dbReference type="EMBL" id="LILC01000002">
    <property type="protein sequence ID" value="KOO50398.1"/>
    <property type="molecule type" value="Genomic_DNA"/>
</dbReference>
<dbReference type="GO" id="GO:0004185">
    <property type="term" value="F:serine-type carboxypeptidase activity"/>
    <property type="evidence" value="ECO:0007669"/>
    <property type="project" value="InterPro"/>
</dbReference>
<organism evidence="3 4">
    <name type="scientific">Priestia koreensis</name>
    <dbReference type="NCBI Taxonomy" id="284581"/>
    <lineage>
        <taxon>Bacteria</taxon>
        <taxon>Bacillati</taxon>
        <taxon>Bacillota</taxon>
        <taxon>Bacilli</taxon>
        <taxon>Bacillales</taxon>
        <taxon>Bacillaceae</taxon>
        <taxon>Priestia</taxon>
    </lineage>
</organism>
<evidence type="ECO:0000313" key="4">
    <source>
        <dbReference type="Proteomes" id="UP000037558"/>
    </source>
</evidence>
<keyword evidence="4" id="KW-1185">Reference proteome</keyword>
<comment type="caution">
    <text evidence="3">The sequence shown here is derived from an EMBL/GenBank/DDBJ whole genome shotgun (WGS) entry which is preliminary data.</text>
</comment>
<dbReference type="GO" id="GO:0006508">
    <property type="term" value="P:proteolysis"/>
    <property type="evidence" value="ECO:0007669"/>
    <property type="project" value="InterPro"/>
</dbReference>
<evidence type="ECO:0000313" key="3">
    <source>
        <dbReference type="EMBL" id="KOO50398.1"/>
    </source>
</evidence>
<name>A0A0M0LI69_9BACI</name>
<dbReference type="PANTHER" id="PTHR30023">
    <property type="entry name" value="D-ALANYL-D-ALANINE CARBOXYPEPTIDASE"/>
    <property type="match status" value="1"/>
</dbReference>
<dbReference type="AlphaFoldDB" id="A0A0M0LI69"/>
<dbReference type="PATRIC" id="fig|284581.3.peg.487"/>
<dbReference type="OrthoDB" id="9802627at2"/>
<dbReference type="Pfam" id="PF02113">
    <property type="entry name" value="Peptidase_S13"/>
    <property type="match status" value="1"/>
</dbReference>
<dbReference type="Proteomes" id="UP000037558">
    <property type="component" value="Unassembled WGS sequence"/>
</dbReference>
<dbReference type="Gene3D" id="3.50.80.20">
    <property type="entry name" value="D-Ala-D-Ala carboxypeptidase C, peptidase S13"/>
    <property type="match status" value="1"/>
</dbReference>
<keyword evidence="3" id="KW-0121">Carboxypeptidase</keyword>
<dbReference type="NCBIfam" id="TIGR00666">
    <property type="entry name" value="PBP4"/>
    <property type="match status" value="1"/>
</dbReference>
<evidence type="ECO:0000256" key="1">
    <source>
        <dbReference type="ARBA" id="ARBA00006096"/>
    </source>
</evidence>
<sequence length="494" mass="54155">MDKQMLKRWLLPLFIFCLVVMPFATNHGSNVEAAGDYAKLSEQINTILQDDRLSGGIASISVRDAETGKVVLERMGNTRLKTASNMKLFTASAALETLGSDYRFKTEIYTDGNKKNGKLSGNLYLKGKGDFSLLEEDFQTLAKEVKKRGITEVKGNVVADDSWYNDVRLSEDLVWSDEPFYYGAQISALTASPNTDYDAGTVIVETTPTTVGKPARVAFVPHTNYAKIINHTKTVASDGAKKISVTRNHGTNEILVEGTIPEKATASRSWVTLWEPTGYALDLFTQALKKEGIRVKGKNNTYGITPAKASLLYTKSSKPLSELMVPFMKLSNNTIAESLVKEMGQVVYKEGSWEKGLDVIRAYAEKEGVNVKTLRFRDGSGLSHVTNVPTNEISKLLVNVQKEKWFHDYEYSLPVAGNSDRMTGGTLRNRMKGTAAEGTVLAKTGTITGASALSGYVTTKSGEKLVFSLILNNFIADDVKSIEDQIAVALASYQ</sequence>